<reference evidence="7 8" key="1">
    <citation type="submission" date="2024-01" db="EMBL/GenBank/DDBJ databases">
        <title>The genome of the rayed Mediterranean limpet Patella caerulea (Linnaeus, 1758).</title>
        <authorList>
            <person name="Anh-Thu Weber A."/>
            <person name="Halstead-Nussloch G."/>
        </authorList>
    </citation>
    <scope>NUCLEOTIDE SEQUENCE [LARGE SCALE GENOMIC DNA]</scope>
    <source>
        <strain evidence="7">AATW-2023a</strain>
        <tissue evidence="7">Whole specimen</tissue>
    </source>
</reference>
<proteinExistence type="predicted"/>
<evidence type="ECO:0000256" key="4">
    <source>
        <dbReference type="ARBA" id="ARBA00023242"/>
    </source>
</evidence>
<keyword evidence="4" id="KW-0539">Nucleus</keyword>
<name>A0AAN8JTT0_PATCE</name>
<dbReference type="PANTHER" id="PTHR31661:SF1">
    <property type="entry name" value="CDAN1-INTERACTING NUCLEASE 1"/>
    <property type="match status" value="1"/>
</dbReference>
<evidence type="ECO:0000256" key="1">
    <source>
        <dbReference type="ARBA" id="ARBA00004123"/>
    </source>
</evidence>
<evidence type="ECO:0000256" key="5">
    <source>
        <dbReference type="ARBA" id="ARBA00023480"/>
    </source>
</evidence>
<accession>A0AAN8JTT0</accession>
<feature type="signal peptide" evidence="6">
    <location>
        <begin position="1"/>
        <end position="18"/>
    </location>
</feature>
<keyword evidence="3" id="KW-0963">Cytoplasm</keyword>
<gene>
    <name evidence="7" type="ORF">SNE40_009607</name>
</gene>
<evidence type="ECO:0000256" key="3">
    <source>
        <dbReference type="ARBA" id="ARBA00022490"/>
    </source>
</evidence>
<dbReference type="Proteomes" id="UP001347796">
    <property type="component" value="Unassembled WGS sequence"/>
</dbReference>
<dbReference type="PANTHER" id="PTHR31661">
    <property type="entry name" value="SIMILAR TO CDNA SEQUENCE BC052040"/>
    <property type="match status" value="1"/>
</dbReference>
<feature type="chain" id="PRO_5042886639" description="CDAN1-interacting nuclease 1" evidence="6">
    <location>
        <begin position="19"/>
        <end position="133"/>
    </location>
</feature>
<organism evidence="7 8">
    <name type="scientific">Patella caerulea</name>
    <name type="common">Rayed Mediterranean limpet</name>
    <dbReference type="NCBI Taxonomy" id="87958"/>
    <lineage>
        <taxon>Eukaryota</taxon>
        <taxon>Metazoa</taxon>
        <taxon>Spiralia</taxon>
        <taxon>Lophotrochozoa</taxon>
        <taxon>Mollusca</taxon>
        <taxon>Gastropoda</taxon>
        <taxon>Patellogastropoda</taxon>
        <taxon>Patelloidea</taxon>
        <taxon>Patellidae</taxon>
        <taxon>Patella</taxon>
    </lineage>
</organism>
<evidence type="ECO:0000313" key="8">
    <source>
        <dbReference type="Proteomes" id="UP001347796"/>
    </source>
</evidence>
<evidence type="ECO:0000256" key="6">
    <source>
        <dbReference type="SAM" id="SignalP"/>
    </source>
</evidence>
<dbReference type="GO" id="GO:0005737">
    <property type="term" value="C:cytoplasm"/>
    <property type="evidence" value="ECO:0007669"/>
    <property type="project" value="UniProtKB-SubCell"/>
</dbReference>
<sequence length="133" mass="15345">MKLKLLLILFLYFRYRDGVSKGHQYILLDMADEVDLSLALLARIILEKHLAVTHRDGENICRSFLTQLMKEPNLIEDPVLATEISQCIYSDDFYGPLTDSIKHAIGYEYEFKLKRQLGKLGHSFIVLQGGRNE</sequence>
<keyword evidence="6" id="KW-0732">Signal</keyword>
<evidence type="ECO:0000256" key="2">
    <source>
        <dbReference type="ARBA" id="ARBA00004496"/>
    </source>
</evidence>
<dbReference type="EMBL" id="JAZGQO010000007">
    <property type="protein sequence ID" value="KAK6181824.1"/>
    <property type="molecule type" value="Genomic_DNA"/>
</dbReference>
<dbReference type="Pfam" id="PF14811">
    <property type="entry name" value="TPD"/>
    <property type="match status" value="1"/>
</dbReference>
<dbReference type="AlphaFoldDB" id="A0AAN8JTT0"/>
<dbReference type="InterPro" id="IPR029404">
    <property type="entry name" value="CDIN1"/>
</dbReference>
<comment type="caution">
    <text evidence="7">The sequence shown here is derived from an EMBL/GenBank/DDBJ whole genome shotgun (WGS) entry which is preliminary data.</text>
</comment>
<keyword evidence="8" id="KW-1185">Reference proteome</keyword>
<comment type="subcellular location">
    <subcellularLocation>
        <location evidence="2">Cytoplasm</location>
    </subcellularLocation>
    <subcellularLocation>
        <location evidence="1">Nucleus</location>
    </subcellularLocation>
</comment>
<protein>
    <recommendedName>
        <fullName evidence="5">CDAN1-interacting nuclease 1</fullName>
    </recommendedName>
</protein>
<evidence type="ECO:0000313" key="7">
    <source>
        <dbReference type="EMBL" id="KAK6181824.1"/>
    </source>
</evidence>
<dbReference type="GO" id="GO:0005634">
    <property type="term" value="C:nucleus"/>
    <property type="evidence" value="ECO:0007669"/>
    <property type="project" value="UniProtKB-SubCell"/>
</dbReference>